<dbReference type="PRINTS" id="PR00367">
    <property type="entry name" value="ETHRSPELEMNT"/>
</dbReference>
<evidence type="ECO:0000256" key="2">
    <source>
        <dbReference type="ARBA" id="ARBA00023015"/>
    </source>
</evidence>
<dbReference type="PANTHER" id="PTHR31985:SF130">
    <property type="entry name" value="ETHYLENE-RESPONSIVE TRANSCRIPTION FACTOR ERF034"/>
    <property type="match status" value="1"/>
</dbReference>
<organism evidence="10">
    <name type="scientific">Eucalyptus grandis</name>
    <name type="common">Flooded gum</name>
    <dbReference type="NCBI Taxonomy" id="71139"/>
    <lineage>
        <taxon>Eukaryota</taxon>
        <taxon>Viridiplantae</taxon>
        <taxon>Streptophyta</taxon>
        <taxon>Embryophyta</taxon>
        <taxon>Tracheophyta</taxon>
        <taxon>Spermatophyta</taxon>
        <taxon>Magnoliopsida</taxon>
        <taxon>eudicotyledons</taxon>
        <taxon>Gunneridae</taxon>
        <taxon>Pentapetalae</taxon>
        <taxon>rosids</taxon>
        <taxon>malvids</taxon>
        <taxon>Myrtales</taxon>
        <taxon>Myrtaceae</taxon>
        <taxon>Myrtoideae</taxon>
        <taxon>Eucalypteae</taxon>
        <taxon>Eucalyptus</taxon>
    </lineage>
</organism>
<evidence type="ECO:0000256" key="5">
    <source>
        <dbReference type="ARBA" id="ARBA00023163"/>
    </source>
</evidence>
<dbReference type="STRING" id="71139.A0A059C3U9"/>
<keyword evidence="4" id="KW-0010">Activator</keyword>
<feature type="region of interest" description="Disordered" evidence="8">
    <location>
        <begin position="1"/>
        <end position="120"/>
    </location>
</feature>
<dbReference type="Gene3D" id="3.30.730.10">
    <property type="entry name" value="AP2/ERF domain"/>
    <property type="match status" value="1"/>
</dbReference>
<dbReference type="PROSITE" id="PS51032">
    <property type="entry name" value="AP2_ERF"/>
    <property type="match status" value="1"/>
</dbReference>
<feature type="compositionally biased region" description="Low complexity" evidence="8">
    <location>
        <begin position="14"/>
        <end position="66"/>
    </location>
</feature>
<dbReference type="InterPro" id="IPR016177">
    <property type="entry name" value="DNA-bd_dom_sf"/>
</dbReference>
<dbReference type="PANTHER" id="PTHR31985">
    <property type="entry name" value="ETHYLENE-RESPONSIVE TRANSCRIPTION FACTOR ERF042-RELATED"/>
    <property type="match status" value="1"/>
</dbReference>
<comment type="similarity">
    <text evidence="7">Belongs to the AP2/ERF transcription factor family. ERF subfamily.</text>
</comment>
<dbReference type="SMART" id="SM00380">
    <property type="entry name" value="AP2"/>
    <property type="match status" value="1"/>
</dbReference>
<evidence type="ECO:0000259" key="9">
    <source>
        <dbReference type="PROSITE" id="PS51032"/>
    </source>
</evidence>
<dbReference type="FunCoup" id="A0A059C3U9">
    <property type="interactions" value="202"/>
</dbReference>
<dbReference type="eggNOG" id="ENOG502QW5S">
    <property type="taxonomic scope" value="Eukaryota"/>
</dbReference>
<dbReference type="InParanoid" id="A0A059C3U9"/>
<dbReference type="SUPFAM" id="SSF54171">
    <property type="entry name" value="DNA-binding domain"/>
    <property type="match status" value="1"/>
</dbReference>
<feature type="domain" description="AP2/ERF" evidence="9">
    <location>
        <begin position="113"/>
        <end position="170"/>
    </location>
</feature>
<keyword evidence="3" id="KW-0238">DNA-binding</keyword>
<evidence type="ECO:0000256" key="8">
    <source>
        <dbReference type="SAM" id="MobiDB-lite"/>
    </source>
</evidence>
<evidence type="ECO:0000256" key="6">
    <source>
        <dbReference type="ARBA" id="ARBA00023242"/>
    </source>
</evidence>
<dbReference type="GO" id="GO:0003677">
    <property type="term" value="F:DNA binding"/>
    <property type="evidence" value="ECO:0007669"/>
    <property type="project" value="UniProtKB-KW"/>
</dbReference>
<dbReference type="EMBL" id="KK198757">
    <property type="protein sequence ID" value="KCW73138.1"/>
    <property type="molecule type" value="Genomic_DNA"/>
</dbReference>
<dbReference type="OrthoDB" id="1932364at2759"/>
<dbReference type="Gramene" id="KCW73138">
    <property type="protein sequence ID" value="KCW73138"/>
    <property type="gene ID" value="EUGRSUZ_E01593"/>
</dbReference>
<evidence type="ECO:0000256" key="4">
    <source>
        <dbReference type="ARBA" id="ARBA00023159"/>
    </source>
</evidence>
<feature type="compositionally biased region" description="Polar residues" evidence="8">
    <location>
        <begin position="226"/>
        <end position="240"/>
    </location>
</feature>
<feature type="compositionally biased region" description="Low complexity" evidence="8">
    <location>
        <begin position="190"/>
        <end position="199"/>
    </location>
</feature>
<accession>A0A059C3U9</accession>
<keyword evidence="6" id="KW-0539">Nucleus</keyword>
<dbReference type="InterPro" id="IPR001471">
    <property type="entry name" value="AP2/ERF_dom"/>
</dbReference>
<dbReference type="CDD" id="cd00018">
    <property type="entry name" value="AP2"/>
    <property type="match status" value="1"/>
</dbReference>
<dbReference type="FunFam" id="3.30.730.10:FF:000001">
    <property type="entry name" value="Ethylene-responsive transcription factor 2"/>
    <property type="match status" value="1"/>
</dbReference>
<dbReference type="GO" id="GO:0005634">
    <property type="term" value="C:nucleus"/>
    <property type="evidence" value="ECO:0007669"/>
    <property type="project" value="UniProtKB-SubCell"/>
</dbReference>
<name>A0A059C3U9_EUCGR</name>
<feature type="compositionally biased region" description="Basic and acidic residues" evidence="8">
    <location>
        <begin position="216"/>
        <end position="225"/>
    </location>
</feature>
<dbReference type="GO" id="GO:0003700">
    <property type="term" value="F:DNA-binding transcription factor activity"/>
    <property type="evidence" value="ECO:0007669"/>
    <property type="project" value="InterPro"/>
</dbReference>
<evidence type="ECO:0000256" key="1">
    <source>
        <dbReference type="ARBA" id="ARBA00004123"/>
    </source>
</evidence>
<proteinExistence type="inferred from homology"/>
<evidence type="ECO:0000256" key="3">
    <source>
        <dbReference type="ARBA" id="ARBA00023125"/>
    </source>
</evidence>
<feature type="region of interest" description="Disordered" evidence="8">
    <location>
        <begin position="177"/>
        <end position="242"/>
    </location>
</feature>
<evidence type="ECO:0000256" key="7">
    <source>
        <dbReference type="ARBA" id="ARBA00024343"/>
    </source>
</evidence>
<dbReference type="Pfam" id="PF00847">
    <property type="entry name" value="AP2"/>
    <property type="match status" value="1"/>
</dbReference>
<keyword evidence="5" id="KW-0804">Transcription</keyword>
<reference evidence="10" key="1">
    <citation type="submission" date="2013-07" db="EMBL/GenBank/DDBJ databases">
        <title>The genome of Eucalyptus grandis.</title>
        <authorList>
            <person name="Schmutz J."/>
            <person name="Hayes R."/>
            <person name="Myburg A."/>
            <person name="Tuskan G."/>
            <person name="Grattapaglia D."/>
            <person name="Rokhsar D.S."/>
        </authorList>
    </citation>
    <scope>NUCLEOTIDE SEQUENCE</scope>
    <source>
        <tissue evidence="10">Leaf extractions</tissue>
    </source>
</reference>
<comment type="subcellular location">
    <subcellularLocation>
        <location evidence="1">Nucleus</location>
    </subcellularLocation>
</comment>
<dbReference type="KEGG" id="egr:104444443"/>
<keyword evidence="2" id="KW-0805">Transcription regulation</keyword>
<sequence length="289" mass="30233">MAQHINIESGAQETSPSSSSLTTTTTTTTAPAAAAATTSSSSYSSAVAVAATTTTTSSSSTSSTGSDPALEPSKRSEDCTSQKGPGKSPSPGAHPEEPAGKRHKAGGSGEHPTYRGVRMRNWGKWVSEIREPRKKSRIWLGTYPTAEMAARAHDVAALAIKGSSAVLNFPELAPELPRPASTSPKDIQEAAAKAAASFAPLPSERGAEDDGTGANPRRDTSERSLSDTNSSQESTNCSSNDNEDALFDLPDLCVDQPNGFGFCPSLSWQVCAADSGSRLEEPYLAWDYF</sequence>
<dbReference type="AlphaFoldDB" id="A0A059C3U9"/>
<gene>
    <name evidence="10" type="ORF">EUGRSUZ_E01593</name>
</gene>
<evidence type="ECO:0000313" key="10">
    <source>
        <dbReference type="EMBL" id="KCW73138.1"/>
    </source>
</evidence>
<protein>
    <recommendedName>
        <fullName evidence="9">AP2/ERF domain-containing protein</fullName>
    </recommendedName>
</protein>
<dbReference type="InterPro" id="IPR051032">
    <property type="entry name" value="AP2/ERF_TF_ERF_subfamily"/>
</dbReference>
<dbReference type="OMA" id="CYYSSSW"/>
<dbReference type="InterPro" id="IPR036955">
    <property type="entry name" value="AP2/ERF_dom_sf"/>
</dbReference>